<dbReference type="Gene3D" id="2.40.50.140">
    <property type="entry name" value="Nucleic acid-binding proteins"/>
    <property type="match status" value="1"/>
</dbReference>
<protein>
    <recommendedName>
        <fullName evidence="3">NfeD-like C-terminal domain-containing protein</fullName>
    </recommendedName>
</protein>
<dbReference type="RefSeq" id="WP_229669853.1">
    <property type="nucleotide sequence ID" value="NZ_BMMZ01000003.1"/>
</dbReference>
<organism evidence="1 2">
    <name type="scientific">Microlunatus endophyticus</name>
    <dbReference type="NCBI Taxonomy" id="1716077"/>
    <lineage>
        <taxon>Bacteria</taxon>
        <taxon>Bacillati</taxon>
        <taxon>Actinomycetota</taxon>
        <taxon>Actinomycetes</taxon>
        <taxon>Propionibacteriales</taxon>
        <taxon>Propionibacteriaceae</taxon>
        <taxon>Microlunatus</taxon>
    </lineage>
</organism>
<evidence type="ECO:0008006" key="3">
    <source>
        <dbReference type="Google" id="ProtNLM"/>
    </source>
</evidence>
<keyword evidence="2" id="KW-1185">Reference proteome</keyword>
<name>A0A917S5X1_9ACTN</name>
<reference evidence="1" key="1">
    <citation type="journal article" date="2014" name="Int. J. Syst. Evol. Microbiol.">
        <title>Complete genome sequence of Corynebacterium casei LMG S-19264T (=DSM 44701T), isolated from a smear-ripened cheese.</title>
        <authorList>
            <consortium name="US DOE Joint Genome Institute (JGI-PGF)"/>
            <person name="Walter F."/>
            <person name="Albersmeier A."/>
            <person name="Kalinowski J."/>
            <person name="Ruckert C."/>
        </authorList>
    </citation>
    <scope>NUCLEOTIDE SEQUENCE</scope>
    <source>
        <strain evidence="1">CGMCC 4.7306</strain>
    </source>
</reference>
<dbReference type="Proteomes" id="UP000613840">
    <property type="component" value="Unassembled WGS sequence"/>
</dbReference>
<sequence length="78" mass="8050">MSDGAVARFGEGPDQTPIGLVGTVVTATRGQDGPGEVEFPIRGGTEVFIARSEEPLAVGRTVLCVEVLGARSIVVAPW</sequence>
<comment type="caution">
    <text evidence="1">The sequence shown here is derived from an EMBL/GenBank/DDBJ whole genome shotgun (WGS) entry which is preliminary data.</text>
</comment>
<dbReference type="AlphaFoldDB" id="A0A917S5X1"/>
<dbReference type="EMBL" id="BMMZ01000003">
    <property type="protein sequence ID" value="GGL58927.1"/>
    <property type="molecule type" value="Genomic_DNA"/>
</dbReference>
<evidence type="ECO:0000313" key="2">
    <source>
        <dbReference type="Proteomes" id="UP000613840"/>
    </source>
</evidence>
<accession>A0A917S5X1</accession>
<evidence type="ECO:0000313" key="1">
    <source>
        <dbReference type="EMBL" id="GGL58927.1"/>
    </source>
</evidence>
<reference evidence="1" key="2">
    <citation type="submission" date="2020-09" db="EMBL/GenBank/DDBJ databases">
        <authorList>
            <person name="Sun Q."/>
            <person name="Zhou Y."/>
        </authorList>
    </citation>
    <scope>NUCLEOTIDE SEQUENCE</scope>
    <source>
        <strain evidence="1">CGMCC 4.7306</strain>
    </source>
</reference>
<gene>
    <name evidence="1" type="ORF">GCM10011575_16730</name>
</gene>
<proteinExistence type="predicted"/>
<dbReference type="InterPro" id="IPR012340">
    <property type="entry name" value="NA-bd_OB-fold"/>
</dbReference>